<proteinExistence type="predicted"/>
<organism evidence="1">
    <name type="scientific">Micrurus paraensis</name>
    <dbReference type="NCBI Taxonomy" id="1970185"/>
    <lineage>
        <taxon>Eukaryota</taxon>
        <taxon>Metazoa</taxon>
        <taxon>Chordata</taxon>
        <taxon>Craniata</taxon>
        <taxon>Vertebrata</taxon>
        <taxon>Euteleostomi</taxon>
        <taxon>Lepidosauria</taxon>
        <taxon>Squamata</taxon>
        <taxon>Bifurcata</taxon>
        <taxon>Unidentata</taxon>
        <taxon>Episquamata</taxon>
        <taxon>Toxicofera</taxon>
        <taxon>Serpentes</taxon>
        <taxon>Colubroidea</taxon>
        <taxon>Elapidae</taxon>
        <taxon>Elapinae</taxon>
        <taxon>Micrurus</taxon>
    </lineage>
</organism>
<dbReference type="EMBL" id="IACL01118285">
    <property type="protein sequence ID" value="LAB17666.1"/>
    <property type="molecule type" value="Transcribed_RNA"/>
</dbReference>
<protein>
    <submittedName>
        <fullName evidence="1">Uncharacterized protein</fullName>
    </submittedName>
</protein>
<reference evidence="1" key="1">
    <citation type="submission" date="2017-07" db="EMBL/GenBank/DDBJ databases">
        <authorList>
            <person name="Mikheyev A."/>
            <person name="Grau M."/>
        </authorList>
    </citation>
    <scope>NUCLEOTIDE SEQUENCE</scope>
    <source>
        <tissue evidence="1">Venom_gland</tissue>
    </source>
</reference>
<name>A0A2D4L9Q9_9SAUR</name>
<evidence type="ECO:0000313" key="1">
    <source>
        <dbReference type="EMBL" id="LAB17666.1"/>
    </source>
</evidence>
<sequence>MDPILRTKRHCADQPNMFLLFPSKLQSRWSAGPTFWLFKINIAKMQPGLGGGVGKEGTFLNSCLRLEVEVAKVGLLKVLKVLKLSLSILIIMTKKTNKQPPRFSYSGVGVSK</sequence>
<dbReference type="EMBL" id="IACL01118284">
    <property type="protein sequence ID" value="LAB17665.1"/>
    <property type="molecule type" value="Transcribed_RNA"/>
</dbReference>
<reference evidence="1" key="2">
    <citation type="submission" date="2017-11" db="EMBL/GenBank/DDBJ databases">
        <title>Coralsnake Venomics: Analyses of Venom Gland Transcriptomes and Proteomes of Six Brazilian Taxa.</title>
        <authorList>
            <person name="Aird S.D."/>
            <person name="Jorge da Silva N."/>
            <person name="Qiu L."/>
            <person name="Villar-Briones A."/>
            <person name="Aparecida-Saddi V."/>
            <person name="Campos-Telles M.P."/>
            <person name="Grau M."/>
            <person name="Mikheyev A.S."/>
        </authorList>
    </citation>
    <scope>NUCLEOTIDE SEQUENCE</scope>
    <source>
        <tissue evidence="1">Venom_gland</tissue>
    </source>
</reference>
<dbReference type="AlphaFoldDB" id="A0A2D4L9Q9"/>
<accession>A0A2D4L9Q9</accession>